<comment type="caution">
    <text evidence="2">The sequence shown here is derived from an EMBL/GenBank/DDBJ whole genome shotgun (WGS) entry which is preliminary data.</text>
</comment>
<sequence>MIGKWNRACRRWRKRGIRRLAQKFQRAQRIRRFRTCLAAALCAELLAGAGLYWNQNRPELNLVCREEICEVELIPKTSLDGMEDMDAGRDGKGNAAGEAASAKEQDIYGVRLNLEALEVQFYHRIDSVQRK</sequence>
<dbReference type="RefSeq" id="WP_349228834.1">
    <property type="nucleotide sequence ID" value="NZ_JBBMFJ010000007.1"/>
</dbReference>
<proteinExistence type="predicted"/>
<evidence type="ECO:0000256" key="1">
    <source>
        <dbReference type="SAM" id="MobiDB-lite"/>
    </source>
</evidence>
<accession>A0ABV1HKB1</accession>
<evidence type="ECO:0000313" key="2">
    <source>
        <dbReference type="EMBL" id="MEQ2562544.1"/>
    </source>
</evidence>
<organism evidence="2 3">
    <name type="scientific">Ventrimonas faecis</name>
    <dbReference type="NCBI Taxonomy" id="3133170"/>
    <lineage>
        <taxon>Bacteria</taxon>
        <taxon>Bacillati</taxon>
        <taxon>Bacillota</taxon>
        <taxon>Clostridia</taxon>
        <taxon>Lachnospirales</taxon>
        <taxon>Lachnospiraceae</taxon>
        <taxon>Ventrimonas</taxon>
    </lineage>
</organism>
<protein>
    <submittedName>
        <fullName evidence="2">Uncharacterized protein</fullName>
    </submittedName>
</protein>
<gene>
    <name evidence="2" type="ORF">WMO41_05130</name>
</gene>
<evidence type="ECO:0000313" key="3">
    <source>
        <dbReference type="Proteomes" id="UP001437460"/>
    </source>
</evidence>
<keyword evidence="3" id="KW-1185">Reference proteome</keyword>
<dbReference type="Proteomes" id="UP001437460">
    <property type="component" value="Unassembled WGS sequence"/>
</dbReference>
<reference evidence="2 3" key="1">
    <citation type="submission" date="2024-03" db="EMBL/GenBank/DDBJ databases">
        <title>Human intestinal bacterial collection.</title>
        <authorList>
            <person name="Pauvert C."/>
            <person name="Hitch T.C.A."/>
            <person name="Clavel T."/>
        </authorList>
    </citation>
    <scope>NUCLEOTIDE SEQUENCE [LARGE SCALE GENOMIC DNA]</scope>
    <source>
        <strain evidence="2 3">CLA-AP-H27</strain>
    </source>
</reference>
<feature type="region of interest" description="Disordered" evidence="1">
    <location>
        <begin position="80"/>
        <end position="101"/>
    </location>
</feature>
<dbReference type="EMBL" id="JBBMFJ010000007">
    <property type="protein sequence ID" value="MEQ2562544.1"/>
    <property type="molecule type" value="Genomic_DNA"/>
</dbReference>
<name>A0ABV1HKB1_9FIRM</name>